<reference evidence="3 4" key="1">
    <citation type="submission" date="2017-04" db="EMBL/GenBank/DDBJ databases">
        <title>Complete genome sequence of the Campylobacter cuniculorum type strain LMG24588.</title>
        <authorList>
            <person name="Miller W.G."/>
            <person name="Yee E."/>
            <person name="Revez J."/>
            <person name="Bono J.L."/>
            <person name="Rossi M."/>
        </authorList>
    </citation>
    <scope>NUCLEOTIDE SEQUENCE [LARGE SCALE GENOMIC DNA]</scope>
    <source>
        <strain evidence="3 4">LMG 24588</strain>
    </source>
</reference>
<gene>
    <name evidence="3" type="ORF">CCUN_0501</name>
</gene>
<proteinExistence type="inferred from homology"/>
<accession>A0A1W6BVN8</accession>
<dbReference type="EMBL" id="CP020867">
    <property type="protein sequence ID" value="ARJ56140.1"/>
    <property type="molecule type" value="Genomic_DNA"/>
</dbReference>
<dbReference type="Gene3D" id="3.30.230.30">
    <property type="entry name" value="Impact, N-terminal domain"/>
    <property type="match status" value="1"/>
</dbReference>
<feature type="domain" description="Impact N-terminal" evidence="2">
    <location>
        <begin position="15"/>
        <end position="119"/>
    </location>
</feature>
<dbReference type="InterPro" id="IPR001498">
    <property type="entry name" value="Impact_N"/>
</dbReference>
<sequence>MQTVSQIYQAEIKIKKSTFLAFICPFDAFDSLLENLKKEHTKAVHFVWAYRFLNKFHQIVEDKNDDGEPKGTSALPSLNVLRGVELVNVAVIIVRYFGGIKLGTGGLVRAYSEAVNAAVAKAVLIPLKEQIKISIALKFLSRFEHFLNKNKIYFKKEFKENEVLLLIDVESKQKENFKQFSQKFNAIFM</sequence>
<name>A0A1W6BVN8_9BACT</name>
<dbReference type="KEGG" id="ccun:CCUN_0501"/>
<organism evidence="3 4">
    <name type="scientific">Campylobacter cuniculorum DSM 23162 = LMG 24588</name>
    <dbReference type="NCBI Taxonomy" id="1121267"/>
    <lineage>
        <taxon>Bacteria</taxon>
        <taxon>Pseudomonadati</taxon>
        <taxon>Campylobacterota</taxon>
        <taxon>Epsilonproteobacteria</taxon>
        <taxon>Campylobacterales</taxon>
        <taxon>Campylobacteraceae</taxon>
        <taxon>Campylobacter</taxon>
    </lineage>
</organism>
<comment type="similarity">
    <text evidence="1">Belongs to the IMPACT family.</text>
</comment>
<dbReference type="OrthoDB" id="9813771at2"/>
<dbReference type="GO" id="GO:0005737">
    <property type="term" value="C:cytoplasm"/>
    <property type="evidence" value="ECO:0007669"/>
    <property type="project" value="TreeGrafter"/>
</dbReference>
<protein>
    <recommendedName>
        <fullName evidence="2">Impact N-terminal domain-containing protein</fullName>
    </recommendedName>
</protein>
<dbReference type="Proteomes" id="UP000192902">
    <property type="component" value="Chromosome"/>
</dbReference>
<dbReference type="RefSeq" id="WP_027305925.1">
    <property type="nucleotide sequence ID" value="NZ_CP020867.1"/>
</dbReference>
<evidence type="ECO:0000259" key="2">
    <source>
        <dbReference type="Pfam" id="PF01205"/>
    </source>
</evidence>
<dbReference type="PANTHER" id="PTHR16301">
    <property type="entry name" value="IMPACT-RELATED"/>
    <property type="match status" value="1"/>
</dbReference>
<dbReference type="GO" id="GO:0006446">
    <property type="term" value="P:regulation of translational initiation"/>
    <property type="evidence" value="ECO:0007669"/>
    <property type="project" value="TreeGrafter"/>
</dbReference>
<evidence type="ECO:0000256" key="1">
    <source>
        <dbReference type="ARBA" id="ARBA00007665"/>
    </source>
</evidence>
<evidence type="ECO:0000313" key="3">
    <source>
        <dbReference type="EMBL" id="ARJ56140.1"/>
    </source>
</evidence>
<dbReference type="eggNOG" id="COG1739">
    <property type="taxonomic scope" value="Bacteria"/>
</dbReference>
<dbReference type="InterPro" id="IPR020568">
    <property type="entry name" value="Ribosomal_Su5_D2-typ_SF"/>
</dbReference>
<dbReference type="SUPFAM" id="SSF54211">
    <property type="entry name" value="Ribosomal protein S5 domain 2-like"/>
    <property type="match status" value="1"/>
</dbReference>
<dbReference type="InterPro" id="IPR023582">
    <property type="entry name" value="Impact"/>
</dbReference>
<dbReference type="AlphaFoldDB" id="A0A1W6BVN8"/>
<dbReference type="Pfam" id="PF01205">
    <property type="entry name" value="Impact_N"/>
    <property type="match status" value="1"/>
</dbReference>
<dbReference type="PANTHER" id="PTHR16301:SF20">
    <property type="entry name" value="IMPACT FAMILY MEMBER YIGZ"/>
    <property type="match status" value="1"/>
</dbReference>
<dbReference type="InterPro" id="IPR036956">
    <property type="entry name" value="Impact_N_sf"/>
</dbReference>
<evidence type="ECO:0000313" key="4">
    <source>
        <dbReference type="Proteomes" id="UP000192902"/>
    </source>
</evidence>